<dbReference type="CDD" id="cd04301">
    <property type="entry name" value="NAT_SF"/>
    <property type="match status" value="1"/>
</dbReference>
<dbReference type="OrthoDB" id="190266at2"/>
<dbReference type="Gene3D" id="3.40.50.720">
    <property type="entry name" value="NAD(P)-binding Rossmann-like Domain"/>
    <property type="match status" value="1"/>
</dbReference>
<evidence type="ECO:0000259" key="3">
    <source>
        <dbReference type="PROSITE" id="PS50975"/>
    </source>
</evidence>
<dbReference type="InterPro" id="IPR016102">
    <property type="entry name" value="Succinyl-CoA_synth-like"/>
</dbReference>
<dbReference type="Gene3D" id="3.40.630.30">
    <property type="match status" value="1"/>
</dbReference>
<keyword evidence="1" id="KW-0547">Nucleotide-binding</keyword>
<dbReference type="Gene3D" id="3.40.50.261">
    <property type="entry name" value="Succinyl-CoA synthetase domains"/>
    <property type="match status" value="2"/>
</dbReference>
<dbReference type="GO" id="GO:0016747">
    <property type="term" value="F:acyltransferase activity, transferring groups other than amino-acyl groups"/>
    <property type="evidence" value="ECO:0007669"/>
    <property type="project" value="InterPro"/>
</dbReference>
<dbReference type="SUPFAM" id="SSF56059">
    <property type="entry name" value="Glutathione synthetase ATP-binding domain-like"/>
    <property type="match status" value="1"/>
</dbReference>
<dbReference type="SUPFAM" id="SSF51735">
    <property type="entry name" value="NAD(P)-binding Rossmann-fold domains"/>
    <property type="match status" value="1"/>
</dbReference>
<dbReference type="Pfam" id="PF13607">
    <property type="entry name" value="Succ_CoA_lig"/>
    <property type="match status" value="1"/>
</dbReference>
<feature type="domain" description="ATP-grasp" evidence="3">
    <location>
        <begin position="686"/>
        <end position="722"/>
    </location>
</feature>
<dbReference type="GO" id="GO:0046872">
    <property type="term" value="F:metal ion binding"/>
    <property type="evidence" value="ECO:0007669"/>
    <property type="project" value="InterPro"/>
</dbReference>
<evidence type="ECO:0000256" key="2">
    <source>
        <dbReference type="SAM" id="MobiDB-lite"/>
    </source>
</evidence>
<protein>
    <submittedName>
        <fullName evidence="5">Acyl-CoA synthetase (NDP forming)</fullName>
    </submittedName>
</protein>
<gene>
    <name evidence="5" type="ORF">SAMN06272737_102177</name>
</gene>
<dbReference type="RefSeq" id="WP_089335033.1">
    <property type="nucleotide sequence ID" value="NZ_FZNO01000002.1"/>
</dbReference>
<dbReference type="PANTHER" id="PTHR42793">
    <property type="entry name" value="COA BINDING DOMAIN CONTAINING PROTEIN"/>
    <property type="match status" value="1"/>
</dbReference>
<dbReference type="InterPro" id="IPR036291">
    <property type="entry name" value="NAD(P)-bd_dom_sf"/>
</dbReference>
<dbReference type="SMART" id="SM00881">
    <property type="entry name" value="CoA_binding"/>
    <property type="match status" value="1"/>
</dbReference>
<dbReference type="InterPro" id="IPR013815">
    <property type="entry name" value="ATP_grasp_subdomain_1"/>
</dbReference>
<sequence length="906" mass="96127">MTEQTTTDLDATPDAPEDRPAPPPHWEADIVAADGGTVHLRPICPEDAEALVGLMERSSDQTRYYRFFGPMKRLSDRDLHRFTHVDHVDRVAFVVLLGDQIIGVGRFDRYPGTDDAEIAFLIEDAHQGRGLGSVLLEHLAAAGRERGIKNFVAEVLAQNSRMVRVFQDAGYKAERSYEEGVVHLTFPIEQTEDALAVTYEREQRSESRSIARLLKPSSVAVVGASNDDGKIGNALLRHLLDYGFAGPVYPVNPGVRHVRGVPSYADIESIPDDIDLAVLAVPADEVAAVVEACRRKRVRGLVVVSGGFGETGPEGRAAERQLVAAARASGMRVVGPNCLGMVNTDPEVRLNASLAPMIPGRGRVGFFAQSGALGVALLERARSRDLGLSTFVSAGNRADVSGNDLLQYWATDPGTEVVLLHLESFGNPRKFARLARSVGRTKPVVAVKSGRHVSVTPGLVGTSVTVPEQSVAALFASAGVIRVDTVAQMFDVGSLLAHQPLPDGPRVAVVGNSTAIGVLVADAVLEERLELAHEAPVDIGVNGGPEQFRAALQAAVDDDDVDAVVAVFLPPLMAGSQEYGPALRDVAQGSAKPIVASFLSTEGIPPELAVLDQDGMPARGSVPSYSTPERAVIALAKVAEYARWRRRPVGQVPELSDVDEPAGKALVRRVLADAPAGRELTDEELITLLAGYGVPLLGTRTATDADEAVAAAGEIGYPVVLKSTAPWLRHRSDLGGVRLDLIDADAVRAAFAAIPSGDPVVVQEMAAPGVATVVEIVDDPSFGALVSFGLGGVATDLLGDRAYRTLPLTDLDAAELVRAPRAFPLLDGYRGSEPVDLAALENLLLRVARLADDLPEVLRLTLEPVIVGPPRPWHGGRSLVVAGARGRVGPPTARVDPGARRMRSPM</sequence>
<evidence type="ECO:0000313" key="6">
    <source>
        <dbReference type="Proteomes" id="UP000198403"/>
    </source>
</evidence>
<dbReference type="Proteomes" id="UP000198403">
    <property type="component" value="Unassembled WGS sequence"/>
</dbReference>
<dbReference type="Gene3D" id="3.30.1490.20">
    <property type="entry name" value="ATP-grasp fold, A domain"/>
    <property type="match status" value="1"/>
</dbReference>
<reference evidence="5 6" key="1">
    <citation type="submission" date="2017-06" db="EMBL/GenBank/DDBJ databases">
        <authorList>
            <person name="Kim H.J."/>
            <person name="Triplett B.A."/>
        </authorList>
    </citation>
    <scope>NUCLEOTIDE SEQUENCE [LARGE SCALE GENOMIC DNA]</scope>
    <source>
        <strain evidence="5 6">DSM 44272</strain>
    </source>
</reference>
<feature type="compositionally biased region" description="Low complexity" evidence="2">
    <location>
        <begin position="1"/>
        <end position="14"/>
    </location>
</feature>
<dbReference type="InterPro" id="IPR003781">
    <property type="entry name" value="CoA-bd"/>
</dbReference>
<dbReference type="Pfam" id="PF13302">
    <property type="entry name" value="Acetyltransf_3"/>
    <property type="match status" value="1"/>
</dbReference>
<keyword evidence="6" id="KW-1185">Reference proteome</keyword>
<evidence type="ECO:0000256" key="1">
    <source>
        <dbReference type="PROSITE-ProRule" id="PRU00409"/>
    </source>
</evidence>
<dbReference type="SUPFAM" id="SSF52210">
    <property type="entry name" value="Succinyl-CoA synthetase domains"/>
    <property type="match status" value="2"/>
</dbReference>
<dbReference type="Pfam" id="PF13380">
    <property type="entry name" value="CoA_binding_2"/>
    <property type="match status" value="1"/>
</dbReference>
<dbReference type="SUPFAM" id="SSF55729">
    <property type="entry name" value="Acyl-CoA N-acyltransferases (Nat)"/>
    <property type="match status" value="1"/>
</dbReference>
<dbReference type="InterPro" id="IPR032875">
    <property type="entry name" value="Succ_CoA_lig_flav_dom"/>
</dbReference>
<dbReference type="Gene3D" id="3.30.470.20">
    <property type="entry name" value="ATP-grasp fold, B domain"/>
    <property type="match status" value="1"/>
</dbReference>
<dbReference type="InterPro" id="IPR016181">
    <property type="entry name" value="Acyl_CoA_acyltransferase"/>
</dbReference>
<proteinExistence type="predicted"/>
<evidence type="ECO:0000259" key="4">
    <source>
        <dbReference type="PROSITE" id="PS51186"/>
    </source>
</evidence>
<keyword evidence="1" id="KW-0067">ATP-binding</keyword>
<dbReference type="GO" id="GO:0005524">
    <property type="term" value="F:ATP binding"/>
    <property type="evidence" value="ECO:0007669"/>
    <property type="project" value="UniProtKB-UniRule"/>
</dbReference>
<dbReference type="InterPro" id="IPR011761">
    <property type="entry name" value="ATP-grasp"/>
</dbReference>
<dbReference type="Pfam" id="PF13549">
    <property type="entry name" value="ATP-grasp_5"/>
    <property type="match status" value="1"/>
</dbReference>
<dbReference type="PANTHER" id="PTHR42793:SF1">
    <property type="entry name" value="PEPTIDYL-LYSINE N-ACETYLTRANSFERASE PATZ"/>
    <property type="match status" value="1"/>
</dbReference>
<dbReference type="PROSITE" id="PS51186">
    <property type="entry name" value="GNAT"/>
    <property type="match status" value="1"/>
</dbReference>
<dbReference type="PROSITE" id="PS50975">
    <property type="entry name" value="ATP_GRASP"/>
    <property type="match status" value="1"/>
</dbReference>
<dbReference type="AlphaFoldDB" id="A0A238V7T8"/>
<dbReference type="InterPro" id="IPR000182">
    <property type="entry name" value="GNAT_dom"/>
</dbReference>
<dbReference type="EMBL" id="FZNO01000002">
    <property type="protein sequence ID" value="SNR30278.1"/>
    <property type="molecule type" value="Genomic_DNA"/>
</dbReference>
<evidence type="ECO:0000313" key="5">
    <source>
        <dbReference type="EMBL" id="SNR30278.1"/>
    </source>
</evidence>
<name>A0A238V7T8_9ACTN</name>
<accession>A0A238V7T8</accession>
<organism evidence="5 6">
    <name type="scientific">Blastococcus mobilis</name>
    <dbReference type="NCBI Taxonomy" id="1938746"/>
    <lineage>
        <taxon>Bacteria</taxon>
        <taxon>Bacillati</taxon>
        <taxon>Actinomycetota</taxon>
        <taxon>Actinomycetes</taxon>
        <taxon>Geodermatophilales</taxon>
        <taxon>Geodermatophilaceae</taxon>
        <taxon>Blastococcus</taxon>
    </lineage>
</organism>
<feature type="region of interest" description="Disordered" evidence="2">
    <location>
        <begin position="1"/>
        <end position="25"/>
    </location>
</feature>
<feature type="domain" description="N-acetyltransferase" evidence="4">
    <location>
        <begin position="38"/>
        <end position="193"/>
    </location>
</feature>